<name>A0ACC6KXC1_9SPHI</name>
<dbReference type="EMBL" id="JAVDTF010000002">
    <property type="protein sequence ID" value="MDR6783758.1"/>
    <property type="molecule type" value="Genomic_DNA"/>
</dbReference>
<sequence>MGIYFPEKGRIAHCGIVEAIKGSFIVCLEGNTNVAGSREGDRVMRKLRHRRTIAKFSDWL</sequence>
<dbReference type="Proteomes" id="UP001246858">
    <property type="component" value="Unassembled WGS sequence"/>
</dbReference>
<organism evidence="1 2">
    <name type="scientific">Pedobacter africanus</name>
    <dbReference type="NCBI Taxonomy" id="151894"/>
    <lineage>
        <taxon>Bacteria</taxon>
        <taxon>Pseudomonadati</taxon>
        <taxon>Bacteroidota</taxon>
        <taxon>Sphingobacteriia</taxon>
        <taxon>Sphingobacteriales</taxon>
        <taxon>Sphingobacteriaceae</taxon>
        <taxon>Pedobacter</taxon>
    </lineage>
</organism>
<comment type="caution">
    <text evidence="1">The sequence shown here is derived from an EMBL/GenBank/DDBJ whole genome shotgun (WGS) entry which is preliminary data.</text>
</comment>
<protein>
    <submittedName>
        <fullName evidence="1">Uncharacterized protein</fullName>
    </submittedName>
</protein>
<proteinExistence type="predicted"/>
<keyword evidence="2" id="KW-1185">Reference proteome</keyword>
<evidence type="ECO:0000313" key="2">
    <source>
        <dbReference type="Proteomes" id="UP001246858"/>
    </source>
</evidence>
<reference evidence="1" key="1">
    <citation type="submission" date="2023-07" db="EMBL/GenBank/DDBJ databases">
        <title>Sorghum-associated microbial communities from plants grown in Nebraska, USA.</title>
        <authorList>
            <person name="Schachtman D."/>
        </authorList>
    </citation>
    <scope>NUCLEOTIDE SEQUENCE</scope>
    <source>
        <strain evidence="1">2697</strain>
    </source>
</reference>
<accession>A0ACC6KXC1</accession>
<evidence type="ECO:0000313" key="1">
    <source>
        <dbReference type="EMBL" id="MDR6783758.1"/>
    </source>
</evidence>
<gene>
    <name evidence="1" type="ORF">J2X78_002323</name>
</gene>